<comment type="caution">
    <text evidence="2">The sequence shown here is derived from an EMBL/GenBank/DDBJ whole genome shotgun (WGS) entry which is preliminary data.</text>
</comment>
<proteinExistence type="predicted"/>
<dbReference type="InterPro" id="IPR021005">
    <property type="entry name" value="Znf_CGNR"/>
</dbReference>
<name>A0AAW5R1Q0_9HYPH</name>
<gene>
    <name evidence="2" type="ORF">MUB46_11730</name>
</gene>
<dbReference type="Pfam" id="PF07336">
    <property type="entry name" value="ABATE"/>
    <property type="match status" value="1"/>
</dbReference>
<dbReference type="InterPro" id="IPR010852">
    <property type="entry name" value="ABATE"/>
</dbReference>
<dbReference type="RefSeq" id="WP_261616112.1">
    <property type="nucleotide sequence ID" value="NZ_JALIDZ010000005.1"/>
</dbReference>
<dbReference type="AlphaFoldDB" id="A0AAW5R1Q0"/>
<protein>
    <submittedName>
        <fullName evidence="2">CGNR zinc finger domain-containing protein</fullName>
    </submittedName>
</protein>
<dbReference type="Gene3D" id="1.10.3300.10">
    <property type="entry name" value="Jann2411-like domain"/>
    <property type="match status" value="1"/>
</dbReference>
<dbReference type="PANTHER" id="PTHR35525:SF3">
    <property type="entry name" value="BLL6575 PROTEIN"/>
    <property type="match status" value="1"/>
</dbReference>
<reference evidence="2 3" key="1">
    <citation type="submission" date="2022-04" db="EMBL/GenBank/DDBJ databases">
        <authorList>
            <person name="Ye Y.-Q."/>
            <person name="Du Z.-J."/>
        </authorList>
    </citation>
    <scope>NUCLEOTIDE SEQUENCE [LARGE SCALE GENOMIC DNA]</scope>
    <source>
        <strain evidence="2 3">A6E488</strain>
    </source>
</reference>
<dbReference type="Pfam" id="PF11706">
    <property type="entry name" value="zf-CGNR"/>
    <property type="match status" value="1"/>
</dbReference>
<feature type="domain" description="Zinc finger CGNR" evidence="1">
    <location>
        <begin position="159"/>
        <end position="198"/>
    </location>
</feature>
<dbReference type="Proteomes" id="UP001320898">
    <property type="component" value="Unassembled WGS sequence"/>
</dbReference>
<dbReference type="SUPFAM" id="SSF160904">
    <property type="entry name" value="Jann2411-like"/>
    <property type="match status" value="1"/>
</dbReference>
<organism evidence="2 3">
    <name type="scientific">Microbaculum marinisediminis</name>
    <dbReference type="NCBI Taxonomy" id="2931392"/>
    <lineage>
        <taxon>Bacteria</taxon>
        <taxon>Pseudomonadati</taxon>
        <taxon>Pseudomonadota</taxon>
        <taxon>Alphaproteobacteria</taxon>
        <taxon>Hyphomicrobiales</taxon>
        <taxon>Tepidamorphaceae</taxon>
        <taxon>Microbaculum</taxon>
    </lineage>
</organism>
<dbReference type="EMBL" id="JALIDZ010000005">
    <property type="protein sequence ID" value="MCT8972529.1"/>
    <property type="molecule type" value="Genomic_DNA"/>
</dbReference>
<evidence type="ECO:0000313" key="2">
    <source>
        <dbReference type="EMBL" id="MCT8972529.1"/>
    </source>
</evidence>
<evidence type="ECO:0000259" key="1">
    <source>
        <dbReference type="Pfam" id="PF11706"/>
    </source>
</evidence>
<accession>A0AAW5R1Q0</accession>
<evidence type="ECO:0000313" key="3">
    <source>
        <dbReference type="Proteomes" id="UP001320898"/>
    </source>
</evidence>
<dbReference type="InterPro" id="IPR023286">
    <property type="entry name" value="ABATE_dom_sf"/>
</dbReference>
<dbReference type="PANTHER" id="PTHR35525">
    <property type="entry name" value="BLL6575 PROTEIN"/>
    <property type="match status" value="1"/>
</dbReference>
<keyword evidence="3" id="KW-1185">Reference proteome</keyword>
<sequence>MPFSWTPRQFVGGALCLDFTNTVFYADDAERRGDRLRDADDIASWLAAACRFGTAGSYAPLLAVTADAFDAAAVADMLTLRQAVDDLFRAVALDHAPSSLAMRRVLFELGSTLSQTEIATGPDGLFPTLATSRPRTPVTARSAIAHSALALSASPLSGRLKTCPNCSWIFVDRSRNASRLWCDMLTCGNRAKARRYHEAHRQPTKI</sequence>